<dbReference type="AlphaFoldDB" id="A0A1H3WXW2"/>
<evidence type="ECO:0000313" key="2">
    <source>
        <dbReference type="EMBL" id="SDZ91995.1"/>
    </source>
</evidence>
<feature type="transmembrane region" description="Helical" evidence="1">
    <location>
        <begin position="7"/>
        <end position="33"/>
    </location>
</feature>
<name>A0A1H3WXW2_9FLAO</name>
<dbReference type="EMBL" id="FNQF01000002">
    <property type="protein sequence ID" value="SDZ91995.1"/>
    <property type="molecule type" value="Genomic_DNA"/>
</dbReference>
<evidence type="ECO:0000256" key="1">
    <source>
        <dbReference type="SAM" id="Phobius"/>
    </source>
</evidence>
<reference evidence="2 3" key="1">
    <citation type="submission" date="2016-10" db="EMBL/GenBank/DDBJ databases">
        <authorList>
            <person name="de Groot N.N."/>
        </authorList>
    </citation>
    <scope>NUCLEOTIDE SEQUENCE [LARGE SCALE GENOMIC DNA]</scope>
    <source>
        <strain evidence="2 3">DSM 23581</strain>
    </source>
</reference>
<protein>
    <submittedName>
        <fullName evidence="2">Uncharacterized protein</fullName>
    </submittedName>
</protein>
<keyword evidence="1" id="KW-0812">Transmembrane</keyword>
<gene>
    <name evidence="2" type="ORF">SAMN05421540_102181</name>
</gene>
<dbReference type="STRING" id="908615.SAMN05421540_102181"/>
<dbReference type="Proteomes" id="UP000198820">
    <property type="component" value="Unassembled WGS sequence"/>
</dbReference>
<organism evidence="2 3">
    <name type="scientific">Psychroflexus halocasei</name>
    <dbReference type="NCBI Taxonomy" id="908615"/>
    <lineage>
        <taxon>Bacteria</taxon>
        <taxon>Pseudomonadati</taxon>
        <taxon>Bacteroidota</taxon>
        <taxon>Flavobacteriia</taxon>
        <taxon>Flavobacteriales</taxon>
        <taxon>Flavobacteriaceae</taxon>
        <taxon>Psychroflexus</taxon>
    </lineage>
</organism>
<keyword evidence="1" id="KW-0472">Membrane</keyword>
<keyword evidence="3" id="KW-1185">Reference proteome</keyword>
<keyword evidence="1" id="KW-1133">Transmembrane helix</keyword>
<proteinExistence type="predicted"/>
<accession>A0A1H3WXW2</accession>
<sequence>MKLSKTTILYALAAIVTIYGLVTGRFLFIFLAFPLGLFSFMNKNDKNN</sequence>
<evidence type="ECO:0000313" key="3">
    <source>
        <dbReference type="Proteomes" id="UP000198820"/>
    </source>
</evidence>